<dbReference type="OrthoDB" id="9910382at2"/>
<feature type="compositionally biased region" description="Polar residues" evidence="1">
    <location>
        <begin position="1"/>
        <end position="12"/>
    </location>
</feature>
<dbReference type="KEGG" id="ptk:EXN22_15445"/>
<gene>
    <name evidence="2" type="ORF">EXN22_15445</name>
</gene>
<keyword evidence="3" id="KW-1185">Reference proteome</keyword>
<dbReference type="Proteomes" id="UP000291130">
    <property type="component" value="Chromosome"/>
</dbReference>
<organism evidence="2 3">
    <name type="scientific">Pseudomonas tructae</name>
    <dbReference type="NCBI Taxonomy" id="2518644"/>
    <lineage>
        <taxon>Bacteria</taxon>
        <taxon>Pseudomonadati</taxon>
        <taxon>Pseudomonadota</taxon>
        <taxon>Gammaproteobacteria</taxon>
        <taxon>Pseudomonadales</taxon>
        <taxon>Pseudomonadaceae</taxon>
        <taxon>Pseudomonas</taxon>
    </lineage>
</organism>
<evidence type="ECO:0000313" key="2">
    <source>
        <dbReference type="EMBL" id="QBF27017.1"/>
    </source>
</evidence>
<evidence type="ECO:0000256" key="1">
    <source>
        <dbReference type="SAM" id="MobiDB-lite"/>
    </source>
</evidence>
<dbReference type="RefSeq" id="WP_130264881.1">
    <property type="nucleotide sequence ID" value="NZ_CP035952.1"/>
</dbReference>
<evidence type="ECO:0000313" key="3">
    <source>
        <dbReference type="Proteomes" id="UP000291130"/>
    </source>
</evidence>
<dbReference type="EMBL" id="CP035952">
    <property type="protein sequence ID" value="QBF27017.1"/>
    <property type="molecule type" value="Genomic_DNA"/>
</dbReference>
<feature type="region of interest" description="Disordered" evidence="1">
    <location>
        <begin position="1"/>
        <end position="25"/>
    </location>
</feature>
<sequence>MELSAAGSSYNHSVDRQAESLASERREQLEQACEAWHEGRGSRVQAYQALLEFFEASISDTQMSGEQRALTNQILSQAELCGPDHNPFERLPRLLPHNVSAPAPEQDDSPSQPFGLAVFEDSAQGPCVYFHRTGGVDGYANADALLQSFPWELDISPSPPGNALSALLDIPVQHRERRNAVVIESGPLLLEQDVGWGEIERRGQYTVLAELTRLAEAFRMDERQIKAAVPEYLLDAQSDWQSFFRAEHPTRFREHDAVFTARFEDLETAQPHLDDGLYRFYIEQLSCDKDKDEIELFKQLVNEFFAGVEVTRL</sequence>
<accession>A0A411MJQ9</accession>
<dbReference type="AlphaFoldDB" id="A0A411MJQ9"/>
<protein>
    <submittedName>
        <fullName evidence="2">Uncharacterized protein</fullName>
    </submittedName>
</protein>
<reference evidence="2 3" key="1">
    <citation type="submission" date="2019-02" db="EMBL/GenBank/DDBJ databases">
        <title>Complete genome sequence of Pseudomonas sp. SNU WT1 isolated from rainbow trout.</title>
        <authorList>
            <person name="Oh W.T."/>
            <person name="Park S.C."/>
        </authorList>
    </citation>
    <scope>NUCLEOTIDE SEQUENCE [LARGE SCALE GENOMIC DNA]</scope>
    <source>
        <strain evidence="2 3">SNU WT1</strain>
    </source>
</reference>
<feature type="compositionally biased region" description="Basic and acidic residues" evidence="1">
    <location>
        <begin position="13"/>
        <end position="25"/>
    </location>
</feature>
<proteinExistence type="predicted"/>
<name>A0A411MJQ9_9PSED</name>